<dbReference type="InterPro" id="IPR038218">
    <property type="entry name" value="YuzD-like_sp"/>
</dbReference>
<dbReference type="OrthoDB" id="2389679at2"/>
<proteinExistence type="predicted"/>
<accession>A0A511UT57</accession>
<dbReference type="AlphaFoldDB" id="A0A511UT57"/>
<evidence type="ECO:0000313" key="2">
    <source>
        <dbReference type="Proteomes" id="UP000321491"/>
    </source>
</evidence>
<name>A0A511UT57_9BACI</name>
<protein>
    <submittedName>
        <fullName evidence="1">Disulfide oxidoreductase</fullName>
    </submittedName>
</protein>
<dbReference type="InterPro" id="IPR036249">
    <property type="entry name" value="Thioredoxin-like_sf"/>
</dbReference>
<dbReference type="RefSeq" id="WP_146934061.1">
    <property type="nucleotide sequence ID" value="NZ_BJXW01000001.1"/>
</dbReference>
<dbReference type="Pfam" id="PF07315">
    <property type="entry name" value="DUF1462"/>
    <property type="match status" value="1"/>
</dbReference>
<gene>
    <name evidence="1" type="ORF">CQU01_00170</name>
</gene>
<dbReference type="Gene3D" id="3.40.30.30">
    <property type="entry name" value="Hypothetical protein sa0798"/>
    <property type="match status" value="1"/>
</dbReference>
<organism evidence="1 2">
    <name type="scientific">Cerasibacillus quisquiliarum</name>
    <dbReference type="NCBI Taxonomy" id="227865"/>
    <lineage>
        <taxon>Bacteria</taxon>
        <taxon>Bacillati</taxon>
        <taxon>Bacillota</taxon>
        <taxon>Bacilli</taxon>
        <taxon>Bacillales</taxon>
        <taxon>Bacillaceae</taxon>
        <taxon>Cerasibacillus</taxon>
    </lineage>
</organism>
<dbReference type="Proteomes" id="UP000321491">
    <property type="component" value="Unassembled WGS sequence"/>
</dbReference>
<dbReference type="InterPro" id="IPR009190">
    <property type="entry name" value="DUF1462"/>
</dbReference>
<sequence length="109" mass="12349">MSKESIVITVYGAKQICASCVGAPGSKDTYEWLQAAIGRKYVDDQIIYEYIDIESPPNVEKHKKFVQRILEEDLFYPIVMVNDEIVAEGIPRLKTIYAALDKHDVALQT</sequence>
<keyword evidence="2" id="KW-1185">Reference proteome</keyword>
<dbReference type="EMBL" id="BJXW01000001">
    <property type="protein sequence ID" value="GEN29779.1"/>
    <property type="molecule type" value="Genomic_DNA"/>
</dbReference>
<dbReference type="PIRSF" id="PIRSF010603">
    <property type="entry name" value="UCP010603"/>
    <property type="match status" value="1"/>
</dbReference>
<dbReference type="SUPFAM" id="SSF52833">
    <property type="entry name" value="Thioredoxin-like"/>
    <property type="match status" value="1"/>
</dbReference>
<comment type="caution">
    <text evidence="1">The sequence shown here is derived from an EMBL/GenBank/DDBJ whole genome shotgun (WGS) entry which is preliminary data.</text>
</comment>
<evidence type="ECO:0000313" key="1">
    <source>
        <dbReference type="EMBL" id="GEN29779.1"/>
    </source>
</evidence>
<reference evidence="1 2" key="1">
    <citation type="submission" date="2019-07" db="EMBL/GenBank/DDBJ databases">
        <title>Whole genome shotgun sequence of Cerasibacillus quisquiliarum NBRC 102429.</title>
        <authorList>
            <person name="Hosoyama A."/>
            <person name="Uohara A."/>
            <person name="Ohji S."/>
            <person name="Ichikawa N."/>
        </authorList>
    </citation>
    <scope>NUCLEOTIDE SEQUENCE [LARGE SCALE GENOMIC DNA]</scope>
    <source>
        <strain evidence="1 2">NBRC 102429</strain>
    </source>
</reference>